<reference evidence="1 2" key="1">
    <citation type="journal article" date="2014" name="Nat. Commun.">
        <title>Klebsormidium flaccidum genome reveals primary factors for plant terrestrial adaptation.</title>
        <authorList>
            <person name="Hori K."/>
            <person name="Maruyama F."/>
            <person name="Fujisawa T."/>
            <person name="Togashi T."/>
            <person name="Yamamoto N."/>
            <person name="Seo M."/>
            <person name="Sato S."/>
            <person name="Yamada T."/>
            <person name="Mori H."/>
            <person name="Tajima N."/>
            <person name="Moriyama T."/>
            <person name="Ikeuchi M."/>
            <person name="Watanabe M."/>
            <person name="Wada H."/>
            <person name="Kobayashi K."/>
            <person name="Saito M."/>
            <person name="Masuda T."/>
            <person name="Sasaki-Sekimoto Y."/>
            <person name="Mashiguchi K."/>
            <person name="Awai K."/>
            <person name="Shimojima M."/>
            <person name="Masuda S."/>
            <person name="Iwai M."/>
            <person name="Nobusawa T."/>
            <person name="Narise T."/>
            <person name="Kondo S."/>
            <person name="Saito H."/>
            <person name="Sato R."/>
            <person name="Murakawa M."/>
            <person name="Ihara Y."/>
            <person name="Oshima-Yamada Y."/>
            <person name="Ohtaka K."/>
            <person name="Satoh M."/>
            <person name="Sonobe K."/>
            <person name="Ishii M."/>
            <person name="Ohtani R."/>
            <person name="Kanamori-Sato M."/>
            <person name="Honoki R."/>
            <person name="Miyazaki D."/>
            <person name="Mochizuki H."/>
            <person name="Umetsu J."/>
            <person name="Higashi K."/>
            <person name="Shibata D."/>
            <person name="Kamiya Y."/>
            <person name="Sato N."/>
            <person name="Nakamura Y."/>
            <person name="Tabata S."/>
            <person name="Ida S."/>
            <person name="Kurokawa K."/>
            <person name="Ohta H."/>
        </authorList>
    </citation>
    <scope>NUCLEOTIDE SEQUENCE [LARGE SCALE GENOMIC DNA]</scope>
    <source>
        <strain evidence="1 2">NIES-2285</strain>
    </source>
</reference>
<dbReference type="Proteomes" id="UP000054558">
    <property type="component" value="Unassembled WGS sequence"/>
</dbReference>
<sequence>MTSLPDTTISVGKLQQWDLPDGLAEKVLVGAGWSTPKNFGKIITYTFLDAAKQKPIGVEYGVDQYGGYNAMRFLDLSGW</sequence>
<evidence type="ECO:0000313" key="2">
    <source>
        <dbReference type="Proteomes" id="UP000054558"/>
    </source>
</evidence>
<organism evidence="1 2">
    <name type="scientific">Klebsormidium nitens</name>
    <name type="common">Green alga</name>
    <name type="synonym">Ulothrix nitens</name>
    <dbReference type="NCBI Taxonomy" id="105231"/>
    <lineage>
        <taxon>Eukaryota</taxon>
        <taxon>Viridiplantae</taxon>
        <taxon>Streptophyta</taxon>
        <taxon>Klebsormidiophyceae</taxon>
        <taxon>Klebsormidiales</taxon>
        <taxon>Klebsormidiaceae</taxon>
        <taxon>Klebsormidium</taxon>
    </lineage>
</organism>
<accession>A0A1Y1IPK9</accession>
<protein>
    <submittedName>
        <fullName evidence="1">Uncharacterized protein</fullName>
    </submittedName>
</protein>
<evidence type="ECO:0000313" key="1">
    <source>
        <dbReference type="EMBL" id="GAQ92593.1"/>
    </source>
</evidence>
<gene>
    <name evidence="1" type="ORF">KFL_010640060</name>
</gene>
<proteinExistence type="predicted"/>
<dbReference type="EMBL" id="DF238013">
    <property type="protein sequence ID" value="GAQ92593.1"/>
    <property type="molecule type" value="Genomic_DNA"/>
</dbReference>
<name>A0A1Y1IPK9_KLENI</name>
<dbReference type="AlphaFoldDB" id="A0A1Y1IPK9"/>
<keyword evidence="2" id="KW-1185">Reference proteome</keyword>